<dbReference type="Proteomes" id="UP000239757">
    <property type="component" value="Unassembled WGS sequence"/>
</dbReference>
<evidence type="ECO:0000313" key="2">
    <source>
        <dbReference type="Proteomes" id="UP000239757"/>
    </source>
</evidence>
<accession>A0A2P5VWV0</accession>
<reference evidence="1 2" key="1">
    <citation type="submission" date="2015-01" db="EMBL/GenBank/DDBJ databases">
        <title>Genome of allotetraploid Gossypium barbadense reveals genomic plasticity and fiber elongation in cotton evolution.</title>
        <authorList>
            <person name="Chen X."/>
            <person name="Liu X."/>
            <person name="Zhao B."/>
            <person name="Zheng H."/>
            <person name="Hu Y."/>
            <person name="Lu G."/>
            <person name="Yang C."/>
            <person name="Chen J."/>
            <person name="Shan C."/>
            <person name="Zhang L."/>
            <person name="Zhou Y."/>
            <person name="Wang L."/>
            <person name="Guo W."/>
            <person name="Bai Y."/>
            <person name="Ruan J."/>
            <person name="Shangguan X."/>
            <person name="Mao Y."/>
            <person name="Jiang J."/>
            <person name="Zhu Y."/>
            <person name="Lei J."/>
            <person name="Kang H."/>
            <person name="Chen S."/>
            <person name="He X."/>
            <person name="Wang R."/>
            <person name="Wang Y."/>
            <person name="Chen J."/>
            <person name="Wang L."/>
            <person name="Yu S."/>
            <person name="Wang B."/>
            <person name="Wei J."/>
            <person name="Song S."/>
            <person name="Lu X."/>
            <person name="Gao Z."/>
            <person name="Gu W."/>
            <person name="Deng X."/>
            <person name="Ma D."/>
            <person name="Wang S."/>
            <person name="Liang W."/>
            <person name="Fang L."/>
            <person name="Cai C."/>
            <person name="Zhu X."/>
            <person name="Zhou B."/>
            <person name="Zhang Y."/>
            <person name="Chen Z."/>
            <person name="Xu S."/>
            <person name="Zhu R."/>
            <person name="Wang S."/>
            <person name="Zhang T."/>
            <person name="Zhao G."/>
        </authorList>
    </citation>
    <scope>NUCLEOTIDE SEQUENCE [LARGE SCALE GENOMIC DNA]</scope>
    <source>
        <strain evidence="2">cv. Xinhai21</strain>
        <tissue evidence="1">Leaf</tissue>
    </source>
</reference>
<evidence type="ECO:0000313" key="1">
    <source>
        <dbReference type="EMBL" id="PPR83311.1"/>
    </source>
</evidence>
<proteinExistence type="predicted"/>
<dbReference type="EMBL" id="KZ670422">
    <property type="protein sequence ID" value="PPR83311.1"/>
    <property type="molecule type" value="Genomic_DNA"/>
</dbReference>
<dbReference type="AlphaFoldDB" id="A0A2P5VWV0"/>
<organism evidence="1 2">
    <name type="scientific">Gossypium barbadense</name>
    <name type="common">Sea Island cotton</name>
    <name type="synonym">Hibiscus barbadensis</name>
    <dbReference type="NCBI Taxonomy" id="3634"/>
    <lineage>
        <taxon>Eukaryota</taxon>
        <taxon>Viridiplantae</taxon>
        <taxon>Streptophyta</taxon>
        <taxon>Embryophyta</taxon>
        <taxon>Tracheophyta</taxon>
        <taxon>Spermatophyta</taxon>
        <taxon>Magnoliopsida</taxon>
        <taxon>eudicotyledons</taxon>
        <taxon>Gunneridae</taxon>
        <taxon>Pentapetalae</taxon>
        <taxon>rosids</taxon>
        <taxon>malvids</taxon>
        <taxon>Malvales</taxon>
        <taxon>Malvaceae</taxon>
        <taxon>Malvoideae</taxon>
        <taxon>Gossypium</taxon>
    </lineage>
</organism>
<name>A0A2P5VWV0_GOSBA</name>
<protein>
    <submittedName>
        <fullName evidence="1">Uncharacterized protein</fullName>
    </submittedName>
</protein>
<gene>
    <name evidence="1" type="ORF">GOBAR_AA37401</name>
</gene>
<sequence>MKPPHELDERVVVAESMGPRAVPQHLSIILMLSMPEMPYGDIWPMRVRDDSWATVLRSPKCRASLVMDGGRTDALEQLGLYEAVLGAKVWQHFEGEKCLEQHRTLGRLTGGLIRLGETGSCRDHHTLSLRSRDGTLSIVPS</sequence>